<dbReference type="Proteomes" id="UP000315226">
    <property type="component" value="Unassembled WGS sequence"/>
</dbReference>
<organism evidence="1 2">
    <name type="scientific">Streptomyces gardneri</name>
    <dbReference type="NCBI Taxonomy" id="66892"/>
    <lineage>
        <taxon>Bacteria</taxon>
        <taxon>Bacillati</taxon>
        <taxon>Actinomycetota</taxon>
        <taxon>Actinomycetes</taxon>
        <taxon>Kitasatosporales</taxon>
        <taxon>Streptomycetaceae</taxon>
        <taxon>Streptomyces</taxon>
    </lineage>
</organism>
<accession>A0A4Y3RLA3</accession>
<dbReference type="InterPro" id="IPR036038">
    <property type="entry name" value="Aminotransferase-like"/>
</dbReference>
<dbReference type="GO" id="GO:0003824">
    <property type="term" value="F:catalytic activity"/>
    <property type="evidence" value="ECO:0007669"/>
    <property type="project" value="InterPro"/>
</dbReference>
<dbReference type="Gene3D" id="3.20.10.10">
    <property type="entry name" value="D-amino Acid Aminotransferase, subunit A, domain 2"/>
    <property type="match status" value="1"/>
</dbReference>
<dbReference type="NCBIfam" id="NF006734">
    <property type="entry name" value="PRK09266.1"/>
    <property type="match status" value="1"/>
</dbReference>
<dbReference type="RefSeq" id="WP_141297953.1">
    <property type="nucleotide sequence ID" value="NZ_BJMN01000027.1"/>
</dbReference>
<name>A0A4Y3RLA3_9ACTN</name>
<evidence type="ECO:0000313" key="1">
    <source>
        <dbReference type="EMBL" id="GEB58621.1"/>
    </source>
</evidence>
<dbReference type="InterPro" id="IPR001544">
    <property type="entry name" value="Aminotrans_IV"/>
</dbReference>
<gene>
    <name evidence="1" type="ORF">SGA01_42260</name>
</gene>
<sequence length="253" mass="27247">MTTPPTHIEIDGVPAGDPELLATLMSGFGHFTAMQVRDGRVKGLGLHLERLDRSTRELFGEELPGERVRALLAGAVEASGRRDSSARVYVYDGVRLAVVVREPAADGPGAPQRLMSVDYLRPAPHIKHLGGFGQSYHREAAQRAGYEEALLTSPYGDIAEGAITNIAFWDGSSVVWPSAPCLTGITMTLLEPLLGSVRRPVSLADLGGYRAAFVTNSRGIAPVSGIDTVDLAVDEDLMKRVYSAYESVEWDTL</sequence>
<comment type="caution">
    <text evidence="1">The sequence shown here is derived from an EMBL/GenBank/DDBJ whole genome shotgun (WGS) entry which is preliminary data.</text>
</comment>
<evidence type="ECO:0008006" key="3">
    <source>
        <dbReference type="Google" id="ProtNLM"/>
    </source>
</evidence>
<dbReference type="AlphaFoldDB" id="A0A4Y3RLA3"/>
<dbReference type="Gene3D" id="3.30.470.10">
    <property type="match status" value="1"/>
</dbReference>
<dbReference type="InterPro" id="IPR043131">
    <property type="entry name" value="BCAT-like_N"/>
</dbReference>
<reference evidence="1 2" key="1">
    <citation type="submission" date="2019-06" db="EMBL/GenBank/DDBJ databases">
        <title>Whole genome shotgun sequence of Streptomyces gardneri NBRC 12865.</title>
        <authorList>
            <person name="Hosoyama A."/>
            <person name="Uohara A."/>
            <person name="Ohji S."/>
            <person name="Ichikawa N."/>
        </authorList>
    </citation>
    <scope>NUCLEOTIDE SEQUENCE [LARGE SCALE GENOMIC DNA]</scope>
    <source>
        <strain evidence="1 2">NBRC 12865</strain>
    </source>
</reference>
<dbReference type="InterPro" id="IPR043132">
    <property type="entry name" value="BCAT-like_C"/>
</dbReference>
<dbReference type="EMBL" id="BJMN01000027">
    <property type="protein sequence ID" value="GEB58621.1"/>
    <property type="molecule type" value="Genomic_DNA"/>
</dbReference>
<dbReference type="OrthoDB" id="8912228at2"/>
<evidence type="ECO:0000313" key="2">
    <source>
        <dbReference type="Proteomes" id="UP000315226"/>
    </source>
</evidence>
<dbReference type="Pfam" id="PF01063">
    <property type="entry name" value="Aminotran_4"/>
    <property type="match status" value="1"/>
</dbReference>
<keyword evidence="2" id="KW-1185">Reference proteome</keyword>
<dbReference type="SUPFAM" id="SSF56752">
    <property type="entry name" value="D-aminoacid aminotransferase-like PLP-dependent enzymes"/>
    <property type="match status" value="1"/>
</dbReference>
<protein>
    <recommendedName>
        <fullName evidence="3">Class IV aminotransferase</fullName>
    </recommendedName>
</protein>
<proteinExistence type="predicted"/>